<proteinExistence type="predicted"/>
<organism evidence="1 2">
    <name type="scientific">Stentor coeruleus</name>
    <dbReference type="NCBI Taxonomy" id="5963"/>
    <lineage>
        <taxon>Eukaryota</taxon>
        <taxon>Sar</taxon>
        <taxon>Alveolata</taxon>
        <taxon>Ciliophora</taxon>
        <taxon>Postciliodesmatophora</taxon>
        <taxon>Heterotrichea</taxon>
        <taxon>Heterotrichida</taxon>
        <taxon>Stentoridae</taxon>
        <taxon>Stentor</taxon>
    </lineage>
</organism>
<dbReference type="AlphaFoldDB" id="A0A1R2C4B3"/>
<sequence length="290" mass="33572">MSQTPRIFDQRLQNLNKKIYIEIIEDFRKLPYGDQDKLIQELRSIYGPHFDFSEEYLGRLLTNPSLRTAIVTLARERKSGRLVSVIMVPAYTFELNDNDHSLENRYSAGHGILVVDEKYRMGGLTSLMTDVTENILFTIFPNENWVEYGFMISPYSFYYVSTRSKMSVPSDKPVDPNVMRLFNKIKSTVAIRARKYGNEPYVMSVFPPVKNDLDFLYENMDRLPKTLKYYVDKTGLVPGVGILTMQICYLVKGNTINLPAGDYIKKRYKYNGQINYIQGNPTYSIPVPKI</sequence>
<comment type="caution">
    <text evidence="1">The sequence shown here is derived from an EMBL/GenBank/DDBJ whole genome shotgun (WGS) entry which is preliminary data.</text>
</comment>
<evidence type="ECO:0000313" key="2">
    <source>
        <dbReference type="Proteomes" id="UP000187209"/>
    </source>
</evidence>
<dbReference type="Proteomes" id="UP000187209">
    <property type="component" value="Unassembled WGS sequence"/>
</dbReference>
<accession>A0A1R2C4B3</accession>
<name>A0A1R2C4B3_9CILI</name>
<evidence type="ECO:0000313" key="1">
    <source>
        <dbReference type="EMBL" id="OMJ83863.1"/>
    </source>
</evidence>
<reference evidence="1 2" key="1">
    <citation type="submission" date="2016-11" db="EMBL/GenBank/DDBJ databases">
        <title>The macronuclear genome of Stentor coeruleus: a giant cell with tiny introns.</title>
        <authorList>
            <person name="Slabodnick M."/>
            <person name="Ruby J.G."/>
            <person name="Reiff S.B."/>
            <person name="Swart E.C."/>
            <person name="Gosai S."/>
            <person name="Prabakaran S."/>
            <person name="Witkowska E."/>
            <person name="Larue G.E."/>
            <person name="Fisher S."/>
            <person name="Freeman R.M."/>
            <person name="Gunawardena J."/>
            <person name="Chu W."/>
            <person name="Stover N.A."/>
            <person name="Gregory B.D."/>
            <person name="Nowacki M."/>
            <person name="Derisi J."/>
            <person name="Roy S.W."/>
            <person name="Marshall W.F."/>
            <person name="Sood P."/>
        </authorList>
    </citation>
    <scope>NUCLEOTIDE SEQUENCE [LARGE SCALE GENOMIC DNA]</scope>
    <source>
        <strain evidence="1">WM001</strain>
    </source>
</reference>
<protein>
    <submittedName>
        <fullName evidence="1">Uncharacterized protein</fullName>
    </submittedName>
</protein>
<dbReference type="EMBL" id="MPUH01000288">
    <property type="protein sequence ID" value="OMJ83863.1"/>
    <property type="molecule type" value="Genomic_DNA"/>
</dbReference>
<gene>
    <name evidence="1" type="ORF">SteCoe_15088</name>
</gene>
<keyword evidence="2" id="KW-1185">Reference proteome</keyword>